<keyword evidence="2" id="KW-0472">Membrane</keyword>
<accession>C1E2R0</accession>
<reference evidence="3 4" key="1">
    <citation type="journal article" date="2009" name="Science">
        <title>Green evolution and dynamic adaptations revealed by genomes of the marine picoeukaryotes Micromonas.</title>
        <authorList>
            <person name="Worden A.Z."/>
            <person name="Lee J.H."/>
            <person name="Mock T."/>
            <person name="Rouze P."/>
            <person name="Simmons M.P."/>
            <person name="Aerts A.L."/>
            <person name="Allen A.E."/>
            <person name="Cuvelier M.L."/>
            <person name="Derelle E."/>
            <person name="Everett M.V."/>
            <person name="Foulon E."/>
            <person name="Grimwood J."/>
            <person name="Gundlach H."/>
            <person name="Henrissat B."/>
            <person name="Napoli C."/>
            <person name="McDonald S.M."/>
            <person name="Parker M.S."/>
            <person name="Rombauts S."/>
            <person name="Salamov A."/>
            <person name="Von Dassow P."/>
            <person name="Badger J.H."/>
            <person name="Coutinho P.M."/>
            <person name="Demir E."/>
            <person name="Dubchak I."/>
            <person name="Gentemann C."/>
            <person name="Eikrem W."/>
            <person name="Gready J.E."/>
            <person name="John U."/>
            <person name="Lanier W."/>
            <person name="Lindquist E.A."/>
            <person name="Lucas S."/>
            <person name="Mayer K.F."/>
            <person name="Moreau H."/>
            <person name="Not F."/>
            <person name="Otillar R."/>
            <person name="Panaud O."/>
            <person name="Pangilinan J."/>
            <person name="Paulsen I."/>
            <person name="Piegu B."/>
            <person name="Poliakov A."/>
            <person name="Robbens S."/>
            <person name="Schmutz J."/>
            <person name="Toulza E."/>
            <person name="Wyss T."/>
            <person name="Zelensky A."/>
            <person name="Zhou K."/>
            <person name="Armbrust E.V."/>
            <person name="Bhattacharya D."/>
            <person name="Goodenough U.W."/>
            <person name="Van de Peer Y."/>
            <person name="Grigoriev I.V."/>
        </authorList>
    </citation>
    <scope>NUCLEOTIDE SEQUENCE [LARGE SCALE GENOMIC DNA]</scope>
    <source>
        <strain evidence="4">RCC299 / NOUM17</strain>
    </source>
</reference>
<evidence type="ECO:0008006" key="5">
    <source>
        <dbReference type="Google" id="ProtNLM"/>
    </source>
</evidence>
<gene>
    <name evidence="3" type="ORF">MICPUN_99712</name>
</gene>
<organism evidence="3 4">
    <name type="scientific">Micromonas commoda (strain RCC299 / NOUM17 / CCMP2709)</name>
    <name type="common">Picoplanktonic green alga</name>
    <dbReference type="NCBI Taxonomy" id="296587"/>
    <lineage>
        <taxon>Eukaryota</taxon>
        <taxon>Viridiplantae</taxon>
        <taxon>Chlorophyta</taxon>
        <taxon>Mamiellophyceae</taxon>
        <taxon>Mamiellales</taxon>
        <taxon>Mamiellaceae</taxon>
        <taxon>Micromonas</taxon>
    </lineage>
</organism>
<dbReference type="InterPro" id="IPR011050">
    <property type="entry name" value="Pectin_lyase_fold/virulence"/>
</dbReference>
<feature type="transmembrane region" description="Helical" evidence="2">
    <location>
        <begin position="392"/>
        <end position="410"/>
    </location>
</feature>
<keyword evidence="2" id="KW-0812">Transmembrane</keyword>
<feature type="transmembrane region" description="Helical" evidence="2">
    <location>
        <begin position="35"/>
        <end position="56"/>
    </location>
</feature>
<evidence type="ECO:0000256" key="2">
    <source>
        <dbReference type="SAM" id="Phobius"/>
    </source>
</evidence>
<dbReference type="AlphaFoldDB" id="C1E2R0"/>
<dbReference type="Proteomes" id="UP000002009">
    <property type="component" value="Chromosome 3"/>
</dbReference>
<dbReference type="SUPFAM" id="SSF51126">
    <property type="entry name" value="Pectin lyase-like"/>
    <property type="match status" value="1"/>
</dbReference>
<protein>
    <recommendedName>
        <fullName evidence="5">Right handed beta helix domain-containing protein</fullName>
    </recommendedName>
</protein>
<feature type="region of interest" description="Disordered" evidence="1">
    <location>
        <begin position="439"/>
        <end position="520"/>
    </location>
</feature>
<feature type="compositionally biased region" description="Gly residues" evidence="1">
    <location>
        <begin position="581"/>
        <end position="592"/>
    </location>
</feature>
<dbReference type="RefSeq" id="XP_002500701.1">
    <property type="nucleotide sequence ID" value="XM_002500655.1"/>
</dbReference>
<feature type="compositionally biased region" description="Basic and acidic residues" evidence="1">
    <location>
        <begin position="439"/>
        <end position="448"/>
    </location>
</feature>
<name>C1E2R0_MICCC</name>
<proteinExistence type="predicted"/>
<feature type="region of interest" description="Disordered" evidence="1">
    <location>
        <begin position="533"/>
        <end position="676"/>
    </location>
</feature>
<feature type="compositionally biased region" description="Gly residues" evidence="1">
    <location>
        <begin position="471"/>
        <end position="482"/>
    </location>
</feature>
<evidence type="ECO:0000313" key="3">
    <source>
        <dbReference type="EMBL" id="ACO61959.1"/>
    </source>
</evidence>
<keyword evidence="4" id="KW-1185">Reference proteome</keyword>
<feature type="region of interest" description="Disordered" evidence="1">
    <location>
        <begin position="338"/>
        <end position="378"/>
    </location>
</feature>
<dbReference type="InParanoid" id="C1E2R0"/>
<sequence length="676" mass="68443">MKASARLSKFKGAAKKVIAVNKVRKARPTIVERHGGVWGFLSFVLFLLWSLPSAIYRHRRWLRQNPGAAAAATPTTPAPRRALLQAPVTVDVATATELRAAMADATVAAVRLANDIALDDNNGELPAVTRRVTVSGEACAATSPPGCAIDARSTSRHVTVGATGALTLSRVALVNGAPPLSAQPFADGGAVFTFGELHAVDVAFRSNKATADGDASSGGAVKVQGGAFTCERCDFNGNAAAKNGGAVAIDRVSANIKDSSFSANKAGALGAGVAGDHATIIVRDCAFTTDNVAREDDSRDVYVGAFGSARIWPYAISGGVDGVAGYAAAGLGVVESAPFESPPPGSVSPPPPPSPVNGTVGAGGGQNDVAGSKPPSGATDVAGAVSGVGVEGVLGGVCAFAVFVCIGAWVHGRERRKYRATERDVAAQHAKMERAVARREEELARGERNAVANRAKQARVLHAGDEKSAPGDGGGGRRGGVTRGAFEPRRPGGDDEEPERDGMEDDEVPEGVYDAPAAPRDSAWSLAAGVTGVTSSLTRIPPPPPPLEFGARGWDAGKTGGFTRPQWAGAAAAARRAAEGARGGLYAGGGGATRETMNAPPLGPSGALPVAVTPRDGSDERPAPGSRHRHAATTTALRDRVGGATTAAPRFGAPAGRSSDGVSGGEAVGSTSRFVG</sequence>
<evidence type="ECO:0000313" key="4">
    <source>
        <dbReference type="Proteomes" id="UP000002009"/>
    </source>
</evidence>
<keyword evidence="2" id="KW-1133">Transmembrane helix</keyword>
<feature type="compositionally biased region" description="Pro residues" evidence="1">
    <location>
        <begin position="340"/>
        <end position="355"/>
    </location>
</feature>
<dbReference type="KEGG" id="mis:MICPUN_99712"/>
<dbReference type="GeneID" id="8242318"/>
<evidence type="ECO:0000256" key="1">
    <source>
        <dbReference type="SAM" id="MobiDB-lite"/>
    </source>
</evidence>
<feature type="compositionally biased region" description="Acidic residues" evidence="1">
    <location>
        <begin position="494"/>
        <end position="509"/>
    </location>
</feature>
<dbReference type="OMA" id="ANARNCT"/>
<dbReference type="EMBL" id="CP001324">
    <property type="protein sequence ID" value="ACO61959.1"/>
    <property type="molecule type" value="Genomic_DNA"/>
</dbReference>